<organism evidence="1 2">
    <name type="scientific">Arctium lappa</name>
    <name type="common">Greater burdock</name>
    <name type="synonym">Lappa major</name>
    <dbReference type="NCBI Taxonomy" id="4217"/>
    <lineage>
        <taxon>Eukaryota</taxon>
        <taxon>Viridiplantae</taxon>
        <taxon>Streptophyta</taxon>
        <taxon>Embryophyta</taxon>
        <taxon>Tracheophyta</taxon>
        <taxon>Spermatophyta</taxon>
        <taxon>Magnoliopsida</taxon>
        <taxon>eudicotyledons</taxon>
        <taxon>Gunneridae</taxon>
        <taxon>Pentapetalae</taxon>
        <taxon>asterids</taxon>
        <taxon>campanulids</taxon>
        <taxon>Asterales</taxon>
        <taxon>Asteraceae</taxon>
        <taxon>Carduoideae</taxon>
        <taxon>Cardueae</taxon>
        <taxon>Arctiinae</taxon>
        <taxon>Arctium</taxon>
    </lineage>
</organism>
<accession>A0ACB9C588</accession>
<protein>
    <submittedName>
        <fullName evidence="1">Uncharacterized protein</fullName>
    </submittedName>
</protein>
<keyword evidence="2" id="KW-1185">Reference proteome</keyword>
<proteinExistence type="predicted"/>
<evidence type="ECO:0000313" key="2">
    <source>
        <dbReference type="Proteomes" id="UP001055879"/>
    </source>
</evidence>
<evidence type="ECO:0000313" key="1">
    <source>
        <dbReference type="EMBL" id="KAI3729384.1"/>
    </source>
</evidence>
<comment type="caution">
    <text evidence="1">The sequence shown here is derived from an EMBL/GenBank/DDBJ whole genome shotgun (WGS) entry which is preliminary data.</text>
</comment>
<dbReference type="EMBL" id="CM042051">
    <property type="protein sequence ID" value="KAI3729384.1"/>
    <property type="molecule type" value="Genomic_DNA"/>
</dbReference>
<name>A0ACB9C588_ARCLA</name>
<gene>
    <name evidence="1" type="ORF">L6452_18041</name>
</gene>
<reference evidence="2" key="1">
    <citation type="journal article" date="2022" name="Mol. Ecol. Resour.">
        <title>The genomes of chicory, endive, great burdock and yacon provide insights into Asteraceae palaeo-polyploidization history and plant inulin production.</title>
        <authorList>
            <person name="Fan W."/>
            <person name="Wang S."/>
            <person name="Wang H."/>
            <person name="Wang A."/>
            <person name="Jiang F."/>
            <person name="Liu H."/>
            <person name="Zhao H."/>
            <person name="Xu D."/>
            <person name="Zhang Y."/>
        </authorList>
    </citation>
    <scope>NUCLEOTIDE SEQUENCE [LARGE SCALE GENOMIC DNA]</scope>
    <source>
        <strain evidence="2">cv. Niubang</strain>
    </source>
</reference>
<sequence length="853" mass="95878">MARLTPTFTRITSFSSGSGIQRIRLLKLPSHLVPSQTSHAICNFRMKWEQVRGLNRLKRPARVPGRDIRSFDEGTEWCRNDTLVTGGCIFDMGNCLMKCDICLISVSVRSSKFSYWKSCNSSSKPSDIVTLCERLLSSYNEPFDLQRRVLSSTSGSDQEHIRTFDGKRQRVDSVCQILEGGPWGMSLENALSTCNESAQTDTVIAVLQKLKDVNLAVDYFRWSERKSNQAHCPEAYNSLLMVMARNKKFDQIEQVLEEMNLAGFGPSNSTCVELVVSCVKSHKLREAYDLIQLIRRFKFRPAFSAYTTLIGALSTAHEPDLILALFHQMQELGYEVNVHLFTTVIRVCAREGRIDAALSMLDEMRSNSVDGVLCKANKLNEAIELFEQMEHNKKVPCAYAYNTMIMGYGLAGKFDEAFQLLGKQKLKGSIPSVIAYNCILTYNLCKSQKLDTALKIQGSMKEAGLYPNIISVNIMIDRLCKSQQLDEALLIFENIDPKICPPTDYTYCSLIEGLGRHNRVDDAYRLYERMLESGMIPNVVVYTSLIRSFFMLGRKEDGHKMYKEMVRGGVSPDLTLLNTYMDCVFKAGEMDKGRALFEEIKATGYVPDTRSYSILIHGLVKAGFAQETHGLFYAMKEQGCVLDTVAYNSVIDGFCKSGLVNKAYQLLEEMKVKGHSPTVVTYGSVIDGLAKINRLDEAYMLFEEAKSKGVELNVVVYSSLVDGFGKVGRIEEAYLIIEELMQKGLTPNVYTWNCLLDALVKAEEINEALICIDSMKDLKCIPNAVTYSIIINGLCRVRKFNKAYVFWQEMQKQGLQPNVITYTTMICGLARAGNILEANRLFEKKSGGSKGDG</sequence>
<reference evidence="1 2" key="2">
    <citation type="journal article" date="2022" name="Mol. Ecol. Resour.">
        <title>The genomes of chicory, endive, great burdock and yacon provide insights into Asteraceae paleo-polyploidization history and plant inulin production.</title>
        <authorList>
            <person name="Fan W."/>
            <person name="Wang S."/>
            <person name="Wang H."/>
            <person name="Wang A."/>
            <person name="Jiang F."/>
            <person name="Liu H."/>
            <person name="Zhao H."/>
            <person name="Xu D."/>
            <person name="Zhang Y."/>
        </authorList>
    </citation>
    <scope>NUCLEOTIDE SEQUENCE [LARGE SCALE GENOMIC DNA]</scope>
    <source>
        <strain evidence="2">cv. Niubang</strain>
    </source>
</reference>
<dbReference type="Proteomes" id="UP001055879">
    <property type="component" value="Linkage Group LG05"/>
</dbReference>